<reference evidence="4 5" key="1">
    <citation type="submission" date="2018-06" db="EMBL/GenBank/DDBJ databases">
        <title>Genomic Encyclopedia of Type Strains, Phase III (KMG-III): the genomes of soil and plant-associated and newly described type strains.</title>
        <authorList>
            <person name="Whitman W."/>
        </authorList>
    </citation>
    <scope>NUCLEOTIDE SEQUENCE [LARGE SCALE GENOMIC DNA]</scope>
    <source>
        <strain evidence="4 5">CECT 7732</strain>
    </source>
</reference>
<dbReference type="PROSITE" id="PS01124">
    <property type="entry name" value="HTH_ARAC_FAMILY_2"/>
    <property type="match status" value="1"/>
</dbReference>
<evidence type="ECO:0000259" key="3">
    <source>
        <dbReference type="PROSITE" id="PS01124"/>
    </source>
</evidence>
<dbReference type="InterPro" id="IPR009057">
    <property type="entry name" value="Homeodomain-like_sf"/>
</dbReference>
<proteinExistence type="predicted"/>
<accession>A0A366D7U3</accession>
<dbReference type="PANTHER" id="PTHR43436:SF1">
    <property type="entry name" value="TRANSCRIPTIONAL REGULATORY PROTEIN"/>
    <property type="match status" value="1"/>
</dbReference>
<sequence>MSNMLTQFQQALTQHALQDGFTPSLMPNFGVFRASQQQTKNHAFYQPFICLMGQGVKRCHVGDHAYTYETGDFFINFLPTPVTSEILQADDKTPMLSGLLEINLVSLADMVLRIERCEQHTKAHSKEGLSALMVGKADDRLLALFNKLIGISYHPLDAQILGESVVDEIYYRILTSQYGDALRHLLNQYGGIQPISRAITYIHDHPNRMIQVQELAEIANMSKTRFFNAFKQVMHVPPMQYIKSSKLQKAQLLLKQGLSATETSFQVGYSSFSQFSREYKRFYGFPPSQTQHNPNQVSK</sequence>
<evidence type="ECO:0000313" key="4">
    <source>
        <dbReference type="EMBL" id="RBO86121.1"/>
    </source>
</evidence>
<keyword evidence="5" id="KW-1185">Reference proteome</keyword>
<dbReference type="InterPro" id="IPR018060">
    <property type="entry name" value="HTH_AraC"/>
</dbReference>
<dbReference type="GO" id="GO:0003700">
    <property type="term" value="F:DNA-binding transcription factor activity"/>
    <property type="evidence" value="ECO:0007669"/>
    <property type="project" value="InterPro"/>
</dbReference>
<dbReference type="PANTHER" id="PTHR43436">
    <property type="entry name" value="ARAC-FAMILY TRANSCRIPTIONAL REGULATOR"/>
    <property type="match status" value="1"/>
</dbReference>
<dbReference type="Gene3D" id="1.10.10.60">
    <property type="entry name" value="Homeodomain-like"/>
    <property type="match status" value="1"/>
</dbReference>
<evidence type="ECO:0000256" key="1">
    <source>
        <dbReference type="ARBA" id="ARBA00023015"/>
    </source>
</evidence>
<dbReference type="Pfam" id="PF12833">
    <property type="entry name" value="HTH_18"/>
    <property type="match status" value="1"/>
</dbReference>
<dbReference type="Pfam" id="PF06719">
    <property type="entry name" value="AraC_N"/>
    <property type="match status" value="1"/>
</dbReference>
<dbReference type="AlphaFoldDB" id="A0A366D7U3"/>
<dbReference type="EMBL" id="QNRF01000001">
    <property type="protein sequence ID" value="RBO86121.1"/>
    <property type="molecule type" value="Genomic_DNA"/>
</dbReference>
<protein>
    <submittedName>
        <fullName evidence="4">AraC-like DNA-binding protein</fullName>
    </submittedName>
</protein>
<dbReference type="OrthoDB" id="34150at2"/>
<dbReference type="SMART" id="SM00342">
    <property type="entry name" value="HTH_ARAC"/>
    <property type="match status" value="1"/>
</dbReference>
<name>A0A366D7U3_9GAMM</name>
<evidence type="ECO:0000313" key="5">
    <source>
        <dbReference type="Proteomes" id="UP000252086"/>
    </source>
</evidence>
<organism evidence="4 5">
    <name type="scientific">Marinomonas aquiplantarum</name>
    <dbReference type="NCBI Taxonomy" id="491951"/>
    <lineage>
        <taxon>Bacteria</taxon>
        <taxon>Pseudomonadati</taxon>
        <taxon>Pseudomonadota</taxon>
        <taxon>Gammaproteobacteria</taxon>
        <taxon>Oceanospirillales</taxon>
        <taxon>Oceanospirillaceae</taxon>
        <taxon>Marinomonas</taxon>
    </lineage>
</organism>
<gene>
    <name evidence="4" type="ORF">DFP76_101397</name>
</gene>
<dbReference type="Proteomes" id="UP000252086">
    <property type="component" value="Unassembled WGS sequence"/>
</dbReference>
<dbReference type="RefSeq" id="WP_113873000.1">
    <property type="nucleotide sequence ID" value="NZ_QNRF01000001.1"/>
</dbReference>
<comment type="caution">
    <text evidence="4">The sequence shown here is derived from an EMBL/GenBank/DDBJ whole genome shotgun (WGS) entry which is preliminary data.</text>
</comment>
<keyword evidence="4" id="KW-0238">DNA-binding</keyword>
<keyword evidence="2" id="KW-0804">Transcription</keyword>
<evidence type="ECO:0000256" key="2">
    <source>
        <dbReference type="ARBA" id="ARBA00023163"/>
    </source>
</evidence>
<keyword evidence="1" id="KW-0805">Transcription regulation</keyword>
<dbReference type="GO" id="GO:0043565">
    <property type="term" value="F:sequence-specific DNA binding"/>
    <property type="evidence" value="ECO:0007669"/>
    <property type="project" value="InterPro"/>
</dbReference>
<dbReference type="InterPro" id="IPR009594">
    <property type="entry name" value="Tscrpt_reg_HTH_AraC_N"/>
</dbReference>
<dbReference type="SUPFAM" id="SSF46689">
    <property type="entry name" value="Homeodomain-like"/>
    <property type="match status" value="2"/>
</dbReference>
<feature type="domain" description="HTH araC/xylS-type" evidence="3">
    <location>
        <begin position="196"/>
        <end position="293"/>
    </location>
</feature>